<feature type="region of interest" description="Disordered" evidence="1">
    <location>
        <begin position="226"/>
        <end position="246"/>
    </location>
</feature>
<name>N6U6J8_9HYPH</name>
<dbReference type="Proteomes" id="UP000012429">
    <property type="component" value="Unassembled WGS sequence"/>
</dbReference>
<reference evidence="2 3" key="1">
    <citation type="journal article" date="2012" name="BMC Genomics">
        <title>Genomic basis of broad host range and environmental adaptability of Rhizobium tropici CIAT 899 and Rhizobium sp. PRF 81 which are used in inoculants for common bean (Phaseolus vulgaris L.).</title>
        <authorList>
            <person name="Ormeno-Orrillo E."/>
            <person name="Menna P."/>
            <person name="Almeida L.G."/>
            <person name="Ollero F.J."/>
            <person name="Nicolas M.F."/>
            <person name="Pains Rodrigues E."/>
            <person name="Shigueyoshi Nakatani A."/>
            <person name="Silva Batista J.S."/>
            <person name="Oliveira Chueire L.M."/>
            <person name="Souza R.C."/>
            <person name="Ribeiro Vasconcelos A.T."/>
            <person name="Megias M."/>
            <person name="Hungria M."/>
            <person name="Martinez-Romero E."/>
        </authorList>
    </citation>
    <scope>NUCLEOTIDE SEQUENCE [LARGE SCALE GENOMIC DNA]</scope>
    <source>
        <strain evidence="2 3">PRF 81</strain>
    </source>
</reference>
<accession>N6U6J8</accession>
<comment type="caution">
    <text evidence="2">The sequence shown here is derived from an EMBL/GenBank/DDBJ whole genome shotgun (WGS) entry which is preliminary data.</text>
</comment>
<feature type="region of interest" description="Disordered" evidence="1">
    <location>
        <begin position="1"/>
        <end position="23"/>
    </location>
</feature>
<protein>
    <submittedName>
        <fullName evidence="2">Uncharacterized protein</fullName>
    </submittedName>
</protein>
<dbReference type="AlphaFoldDB" id="N6U6J8"/>
<dbReference type="STRING" id="363754.RHSP_82247"/>
<sequence length="293" mass="31624">MEGERDEEDGDAGDRCDPPLFEDEALGRCDHRAPFRRRRLSAHAEEAEACCGDDDGAHVERDANDEARKAEWRDMSHDDAPGGGACQAIGRDEIGATYGHRFGARQPGIRRPGGERYRKHGAFDARLQCCHKGKRQHETGKGKEDVGQAHQRGIDHATEIAGDAADGEADRRDEHDDGNDHAEGDAAAIKQAGVDVATELIRAEPMSCTRACEPVCQILDSGIMRGEPRCENGKQDEQHDDRKADHAEGIALQAQPDAIAITPGCLASGGGGLVECPIAKGCKHQRTLGSSRR</sequence>
<feature type="compositionally biased region" description="Basic and acidic residues" evidence="1">
    <location>
        <begin position="168"/>
        <end position="182"/>
    </location>
</feature>
<gene>
    <name evidence="2" type="ORF">RHSP_82247</name>
</gene>
<feature type="region of interest" description="Disordered" evidence="1">
    <location>
        <begin position="159"/>
        <end position="182"/>
    </location>
</feature>
<feature type="region of interest" description="Disordered" evidence="1">
    <location>
        <begin position="66"/>
        <end position="88"/>
    </location>
</feature>
<dbReference type="EMBL" id="AQHN01000054">
    <property type="protein sequence ID" value="ENN88224.1"/>
    <property type="molecule type" value="Genomic_DNA"/>
</dbReference>
<evidence type="ECO:0000313" key="3">
    <source>
        <dbReference type="Proteomes" id="UP000012429"/>
    </source>
</evidence>
<evidence type="ECO:0000256" key="1">
    <source>
        <dbReference type="SAM" id="MobiDB-lite"/>
    </source>
</evidence>
<feature type="compositionally biased region" description="Acidic residues" evidence="1">
    <location>
        <begin position="1"/>
        <end position="11"/>
    </location>
</feature>
<keyword evidence="3" id="KW-1185">Reference proteome</keyword>
<evidence type="ECO:0000313" key="2">
    <source>
        <dbReference type="EMBL" id="ENN88224.1"/>
    </source>
</evidence>
<organism evidence="2 3">
    <name type="scientific">Rhizobium freirei PRF 81</name>
    <dbReference type="NCBI Taxonomy" id="363754"/>
    <lineage>
        <taxon>Bacteria</taxon>
        <taxon>Pseudomonadati</taxon>
        <taxon>Pseudomonadota</taxon>
        <taxon>Alphaproteobacteria</taxon>
        <taxon>Hyphomicrobiales</taxon>
        <taxon>Rhizobiaceae</taxon>
        <taxon>Rhizobium/Agrobacterium group</taxon>
        <taxon>Rhizobium</taxon>
    </lineage>
</organism>
<feature type="compositionally biased region" description="Basic and acidic residues" evidence="1">
    <location>
        <begin position="66"/>
        <end position="80"/>
    </location>
</feature>
<proteinExistence type="predicted"/>